<dbReference type="Proteomes" id="UP000308917">
    <property type="component" value="Unassembled WGS sequence"/>
</dbReference>
<dbReference type="InterPro" id="IPR038461">
    <property type="entry name" value="Schlafen_AlbA_2_dom_sf"/>
</dbReference>
<evidence type="ECO:0000259" key="1">
    <source>
        <dbReference type="Pfam" id="PF04326"/>
    </source>
</evidence>
<evidence type="ECO:0000313" key="2">
    <source>
        <dbReference type="EMBL" id="THU05140.1"/>
    </source>
</evidence>
<dbReference type="OrthoDB" id="9768354at2"/>
<proteinExistence type="predicted"/>
<dbReference type="InterPro" id="IPR007421">
    <property type="entry name" value="Schlafen_AlbA_2_dom"/>
</dbReference>
<sequence length="665" mass="73995">MSDDLSPLDLALLAESVELECKAAQGRDGRGELPEDFWKSYSAMANGEGGVILLGVQEKPRGTFKAIGMAEPDRVCKALWDNANNRKQISTNLLVEHSVERLSVAENRWVLRITVPRAGRHQKPVYVGSNPLGGTYLRRYEGDYQADEETVRRMLAEQVEDSRDERVLRHFGLDDLDRETVAAYRNRFAAVKPGHVWADLPVPEFLERIGAYGKNREEGFSGLRIAGLLMFGRAEVIRDVLPHYMVDYQERPEAKTENRWVDRLVPDGSWSGNLYDFFRRVYQKLTVDLKVPFQLKEGQRVDDSPVHEALREALANTLIHADFSGRVSVMVVKRPDMFGFRNPGRMRIPPEIAIHGGNSDCRNRRLQTMFQLVGYGDHAGSGLPKIYTNWAGQHWRKPVLYELPEPEQTRMELRMSSLVPDEAVVMLDQHLGARFRALPESARLALITAHVEGMVSHDRLKQICTDHPADLTKMLGALVRDGLFHSNGSGRGTIYYLPWQSPISLGFDLAAGQVQTLDSPTVSPELAGLPPELAGLPPELAGAPSSPAAPAPAIYLDWDAVPEALQTELMTLGQPVSQTKRVLPDVLAQVVLALCDGRYLGARVLAHILHRDPDDLRKRTLSQMVKEGHLKTAYPATNAPRQAYTAIKSGSRATAGVDTDAPLRA</sequence>
<dbReference type="InterPro" id="IPR038475">
    <property type="entry name" value="RecG_C_sf"/>
</dbReference>
<name>A0A4S8FC54_9BURK</name>
<feature type="domain" description="Schlafen AlbA-2" evidence="1">
    <location>
        <begin position="15"/>
        <end position="144"/>
    </location>
</feature>
<dbReference type="Gene3D" id="3.30.565.60">
    <property type="match status" value="1"/>
</dbReference>
<gene>
    <name evidence="2" type="ORF">E9531_00880</name>
</gene>
<comment type="caution">
    <text evidence="2">The sequence shown here is derived from an EMBL/GenBank/DDBJ whole genome shotgun (WGS) entry which is preliminary data.</text>
</comment>
<organism evidence="2 3">
    <name type="scientific">Lampropedia puyangensis</name>
    <dbReference type="NCBI Taxonomy" id="1330072"/>
    <lineage>
        <taxon>Bacteria</taxon>
        <taxon>Pseudomonadati</taxon>
        <taxon>Pseudomonadota</taxon>
        <taxon>Betaproteobacteria</taxon>
        <taxon>Burkholderiales</taxon>
        <taxon>Comamonadaceae</taxon>
        <taxon>Lampropedia</taxon>
    </lineage>
</organism>
<dbReference type="Gene3D" id="3.30.950.30">
    <property type="entry name" value="Schlafen, AAA domain"/>
    <property type="match status" value="1"/>
</dbReference>
<dbReference type="AlphaFoldDB" id="A0A4S8FC54"/>
<keyword evidence="3" id="KW-1185">Reference proteome</keyword>
<reference evidence="2 3" key="1">
    <citation type="journal article" date="2015" name="Antonie Van Leeuwenhoek">
        <title>Lampropedia puyangensis sp. nov., isolated from symptomatic bark of Populus ? euramericana canker and emended description of Lampropedia hyalina (Ehrenberg 1832) Lee et al. 2004.</title>
        <authorList>
            <person name="Li Y."/>
            <person name="Wang T."/>
            <person name="Piao C.G."/>
            <person name="Wang L.F."/>
            <person name="Tian G.Z."/>
            <person name="Zhu T.H."/>
            <person name="Guo M.W."/>
        </authorList>
    </citation>
    <scope>NUCLEOTIDE SEQUENCE [LARGE SCALE GENOMIC DNA]</scope>
    <source>
        <strain evidence="2 3">2-bin</strain>
    </source>
</reference>
<dbReference type="PANTHER" id="PTHR30595:SF6">
    <property type="entry name" value="SCHLAFEN ALBA-2 DOMAIN-CONTAINING PROTEIN"/>
    <property type="match status" value="1"/>
</dbReference>
<accession>A0A4S8FC54</accession>
<dbReference type="PANTHER" id="PTHR30595">
    <property type="entry name" value="GLPR-RELATED TRANSCRIPTIONAL REPRESSOR"/>
    <property type="match status" value="1"/>
</dbReference>
<evidence type="ECO:0000313" key="3">
    <source>
        <dbReference type="Proteomes" id="UP000308917"/>
    </source>
</evidence>
<dbReference type="RefSeq" id="WP_136571852.1">
    <property type="nucleotide sequence ID" value="NZ_STFG01000001.1"/>
</dbReference>
<dbReference type="Pfam" id="PF04326">
    <property type="entry name" value="SLFN_AlbA_2"/>
    <property type="match status" value="1"/>
</dbReference>
<dbReference type="EMBL" id="STFG01000001">
    <property type="protein sequence ID" value="THU05140.1"/>
    <property type="molecule type" value="Genomic_DNA"/>
</dbReference>
<protein>
    <submittedName>
        <fullName evidence="2">AAA family ATPase</fullName>
    </submittedName>
</protein>